<dbReference type="InterPro" id="IPR005511">
    <property type="entry name" value="SMP-30"/>
</dbReference>
<feature type="domain" description="SMP-30/Gluconolactonase/LRE-like region" evidence="2">
    <location>
        <begin position="19"/>
        <end position="262"/>
    </location>
</feature>
<comment type="caution">
    <text evidence="3">The sequence shown here is derived from an EMBL/GenBank/DDBJ whole genome shotgun (WGS) entry which is preliminary data.</text>
</comment>
<evidence type="ECO:0000313" key="3">
    <source>
        <dbReference type="EMBL" id="CAI3939496.1"/>
    </source>
</evidence>
<dbReference type="PANTHER" id="PTHR10907">
    <property type="entry name" value="REGUCALCIN"/>
    <property type="match status" value="1"/>
</dbReference>
<dbReference type="PANTHER" id="PTHR10907:SF47">
    <property type="entry name" value="REGUCALCIN"/>
    <property type="match status" value="1"/>
</dbReference>
<dbReference type="InterPro" id="IPR013658">
    <property type="entry name" value="SGL"/>
</dbReference>
<evidence type="ECO:0000256" key="1">
    <source>
        <dbReference type="ARBA" id="ARBA00008853"/>
    </source>
</evidence>
<sequence length="303" mass="34788">MIHTKFFEPVCLWDAKTLLGEGVVWVEREQSVYFVNILEKKIYKYHLQTQTKTIWNAPKQPTFIFPTTGHLLLCGMEDGLYWFDPAQGKFTQWFVMQESQEGNRLNDGYIDSLGRLWFGTMDKQEQHPFGSLYLLDFQKDGKICAVPQDSHYTVTNGPLIIEEQHKLYHNHSNEQIVYRFDWQDSGKITNKEKFLKMDKGYPDGMAVDMANHLWICLFGGHQISVYSVDAELVQTIPIPSLNITKIAFGGDDYKTAYVTTATKGMTEADKQLYPLAGGLFSFKVSTPGKPQNLFQIPEMSILK</sequence>
<comment type="similarity">
    <text evidence="1">Belongs to the SMP-30/CGR1 family.</text>
</comment>
<organism evidence="3 4">
    <name type="scientific">Commensalibacter papalotli</name>
    <name type="common">ex Botero et al. 2024</name>
    <dbReference type="NCBI Taxonomy" id="2972766"/>
    <lineage>
        <taxon>Bacteria</taxon>
        <taxon>Pseudomonadati</taxon>
        <taxon>Pseudomonadota</taxon>
        <taxon>Alphaproteobacteria</taxon>
        <taxon>Acetobacterales</taxon>
        <taxon>Acetobacteraceae</taxon>
    </lineage>
</organism>
<dbReference type="Gene3D" id="2.120.10.30">
    <property type="entry name" value="TolB, C-terminal domain"/>
    <property type="match status" value="1"/>
</dbReference>
<dbReference type="Pfam" id="PF08450">
    <property type="entry name" value="SGL"/>
    <property type="match status" value="1"/>
</dbReference>
<evidence type="ECO:0000313" key="4">
    <source>
        <dbReference type="Proteomes" id="UP001154272"/>
    </source>
</evidence>
<keyword evidence="4" id="KW-1185">Reference proteome</keyword>
<proteinExistence type="inferred from homology"/>
<dbReference type="EMBL" id="CAMXCH010000002">
    <property type="protein sequence ID" value="CAI3939496.1"/>
    <property type="molecule type" value="Genomic_DNA"/>
</dbReference>
<dbReference type="SUPFAM" id="SSF63829">
    <property type="entry name" value="Calcium-dependent phosphotriesterase"/>
    <property type="match status" value="1"/>
</dbReference>
<dbReference type="Proteomes" id="UP001154272">
    <property type="component" value="Unassembled WGS sequence"/>
</dbReference>
<dbReference type="PRINTS" id="PR01790">
    <property type="entry name" value="SMP30FAMILY"/>
</dbReference>
<protein>
    <submittedName>
        <fullName evidence="3">Sugar lactone lactonase YvrE (YvrE) (PDB:1E1A)</fullName>
    </submittedName>
</protein>
<evidence type="ECO:0000259" key="2">
    <source>
        <dbReference type="Pfam" id="PF08450"/>
    </source>
</evidence>
<reference evidence="3" key="1">
    <citation type="submission" date="2022-10" db="EMBL/GenBank/DDBJ databases">
        <authorList>
            <person name="Botero Cardona J."/>
        </authorList>
    </citation>
    <scope>NUCLEOTIDE SEQUENCE</scope>
    <source>
        <strain evidence="3">R-83534</strain>
    </source>
</reference>
<dbReference type="RefSeq" id="WP_282023686.1">
    <property type="nucleotide sequence ID" value="NZ_CAMXCH010000002.1"/>
</dbReference>
<gene>
    <name evidence="3" type="ORF">R83534S58_LOCUS1035</name>
</gene>
<accession>A0ABM9HN98</accession>
<dbReference type="InterPro" id="IPR011042">
    <property type="entry name" value="6-blade_b-propeller_TolB-like"/>
</dbReference>
<name>A0ABM9HN98_9PROT</name>